<dbReference type="EMBL" id="ML119859">
    <property type="protein sequence ID" value="RPA72501.1"/>
    <property type="molecule type" value="Genomic_DNA"/>
</dbReference>
<accession>A0A3N4HK23</accession>
<name>A0A3N4HK23_ASCIM</name>
<evidence type="ECO:0000313" key="2">
    <source>
        <dbReference type="Proteomes" id="UP000275078"/>
    </source>
</evidence>
<organism evidence="1 2">
    <name type="scientific">Ascobolus immersus RN42</name>
    <dbReference type="NCBI Taxonomy" id="1160509"/>
    <lineage>
        <taxon>Eukaryota</taxon>
        <taxon>Fungi</taxon>
        <taxon>Dikarya</taxon>
        <taxon>Ascomycota</taxon>
        <taxon>Pezizomycotina</taxon>
        <taxon>Pezizomycetes</taxon>
        <taxon>Pezizales</taxon>
        <taxon>Ascobolaceae</taxon>
        <taxon>Ascobolus</taxon>
    </lineage>
</organism>
<protein>
    <submittedName>
        <fullName evidence="1">Uncharacterized protein</fullName>
    </submittedName>
</protein>
<gene>
    <name evidence="1" type="ORF">BJ508DRAFT_314691</name>
</gene>
<keyword evidence="2" id="KW-1185">Reference proteome</keyword>
<evidence type="ECO:0000313" key="1">
    <source>
        <dbReference type="EMBL" id="RPA72501.1"/>
    </source>
</evidence>
<sequence length="287" mass="32077">MASPSEYGRTPQSLKSALQAGAGSTVKEEDNFYISTKFSGLAINRSMTSNAAQLTAMAATSSSFTSINGGTLQHDDSPFGTTAVRHDRRVDKHAELYEQFRERMRTSETVHLCETYHASKIQHYVDNWAKKVKTADRLMPTFNHGGVSVSGSETLASRDHAIDMRLARISREFVPTGEGLYRMMAILSQTYPPFRQYIFDKIPAMIEEDGQLHDEYLAAAEKLDPLDLVKENNDLYADDLDIAGFAEEEGIEDEGETICGRKRFGLEMMMPPRVQDDPREGFEGMAP</sequence>
<dbReference type="AlphaFoldDB" id="A0A3N4HK23"/>
<dbReference type="Proteomes" id="UP000275078">
    <property type="component" value="Unassembled WGS sequence"/>
</dbReference>
<reference evidence="1 2" key="1">
    <citation type="journal article" date="2018" name="Nat. Ecol. Evol.">
        <title>Pezizomycetes genomes reveal the molecular basis of ectomycorrhizal truffle lifestyle.</title>
        <authorList>
            <person name="Murat C."/>
            <person name="Payen T."/>
            <person name="Noel B."/>
            <person name="Kuo A."/>
            <person name="Morin E."/>
            <person name="Chen J."/>
            <person name="Kohler A."/>
            <person name="Krizsan K."/>
            <person name="Balestrini R."/>
            <person name="Da Silva C."/>
            <person name="Montanini B."/>
            <person name="Hainaut M."/>
            <person name="Levati E."/>
            <person name="Barry K.W."/>
            <person name="Belfiori B."/>
            <person name="Cichocki N."/>
            <person name="Clum A."/>
            <person name="Dockter R.B."/>
            <person name="Fauchery L."/>
            <person name="Guy J."/>
            <person name="Iotti M."/>
            <person name="Le Tacon F."/>
            <person name="Lindquist E.A."/>
            <person name="Lipzen A."/>
            <person name="Malagnac F."/>
            <person name="Mello A."/>
            <person name="Molinier V."/>
            <person name="Miyauchi S."/>
            <person name="Poulain J."/>
            <person name="Riccioni C."/>
            <person name="Rubini A."/>
            <person name="Sitrit Y."/>
            <person name="Splivallo R."/>
            <person name="Traeger S."/>
            <person name="Wang M."/>
            <person name="Zifcakova L."/>
            <person name="Wipf D."/>
            <person name="Zambonelli A."/>
            <person name="Paolocci F."/>
            <person name="Nowrousian M."/>
            <person name="Ottonello S."/>
            <person name="Baldrian P."/>
            <person name="Spatafora J.W."/>
            <person name="Henrissat B."/>
            <person name="Nagy L.G."/>
            <person name="Aury J.M."/>
            <person name="Wincker P."/>
            <person name="Grigoriev I.V."/>
            <person name="Bonfante P."/>
            <person name="Martin F.M."/>
        </authorList>
    </citation>
    <scope>NUCLEOTIDE SEQUENCE [LARGE SCALE GENOMIC DNA]</scope>
    <source>
        <strain evidence="1 2">RN42</strain>
    </source>
</reference>
<proteinExistence type="predicted"/>